<dbReference type="InterPro" id="IPR021953">
    <property type="entry name" value="DUF3570"/>
</dbReference>
<keyword evidence="1" id="KW-0732">Signal</keyword>
<evidence type="ECO:0000313" key="3">
    <source>
        <dbReference type="Proteomes" id="UP000659388"/>
    </source>
</evidence>
<evidence type="ECO:0000256" key="1">
    <source>
        <dbReference type="SAM" id="SignalP"/>
    </source>
</evidence>
<reference evidence="2" key="1">
    <citation type="submission" date="2021-01" db="EMBL/GenBank/DDBJ databases">
        <title>Fulvivirga kasyanovii gen. nov., sp nov., a novel member of the phylum Bacteroidetes isolated from seawater in a mussel farm.</title>
        <authorList>
            <person name="Zhao L.-H."/>
            <person name="Wang Z.-J."/>
        </authorList>
    </citation>
    <scope>NUCLEOTIDE SEQUENCE</scope>
    <source>
        <strain evidence="2">2943</strain>
    </source>
</reference>
<dbReference type="EMBL" id="JAESIY010000009">
    <property type="protein sequence ID" value="MBL3657903.1"/>
    <property type="molecule type" value="Genomic_DNA"/>
</dbReference>
<organism evidence="2 3">
    <name type="scientific">Fulvivirga sediminis</name>
    <dbReference type="NCBI Taxonomy" id="2803949"/>
    <lineage>
        <taxon>Bacteria</taxon>
        <taxon>Pseudomonadati</taxon>
        <taxon>Bacteroidota</taxon>
        <taxon>Cytophagia</taxon>
        <taxon>Cytophagales</taxon>
        <taxon>Fulvivirgaceae</taxon>
        <taxon>Fulvivirga</taxon>
    </lineage>
</organism>
<gene>
    <name evidence="2" type="ORF">JL102_17260</name>
</gene>
<feature type="signal peptide" evidence="1">
    <location>
        <begin position="1"/>
        <end position="20"/>
    </location>
</feature>
<sequence length="409" mass="46134">MQLTYKLLAIALLISSGLYAQESSDSNEAKKLNETEINFLFNYYEQDGNNAAVTGGRGTEELTNVAPAVIINIPIDTSRTLSTYFGFDNYSSASTDNIDNNVSSASSSDTRYYVNATYSKTNTNQATYSVKAGYSQEYDYTSISAGLGWAKEFNNQNTELNLSGLAYFDTWKLLYPAELRTGEKLVDTDKRQSFNFSATLAQVISKRLQASLSLEYVFQTGLLSTPFHRVYFNDAINNPISPKVEKLPDSRTKIPVGLRINYYLNDLIILRGYYRFYHDDFDIDAHTMNLEVPVKVAQFFTVYPFFRYHTQTASKYFAPYGVHERSEEYYSSDYDLSALNSTSLGLGLKYSPLYGLTRFKGPFSKKTGRITSFKSVDVRFADYTRTGNNPGGGGDLDAYSLSFEFTFVF</sequence>
<feature type="chain" id="PRO_5037898681" evidence="1">
    <location>
        <begin position="21"/>
        <end position="409"/>
    </location>
</feature>
<protein>
    <submittedName>
        <fullName evidence="2">DUF3570 domain-containing protein</fullName>
    </submittedName>
</protein>
<dbReference type="Proteomes" id="UP000659388">
    <property type="component" value="Unassembled WGS sequence"/>
</dbReference>
<dbReference type="Pfam" id="PF12094">
    <property type="entry name" value="DUF3570"/>
    <property type="match status" value="1"/>
</dbReference>
<comment type="caution">
    <text evidence="2">The sequence shown here is derived from an EMBL/GenBank/DDBJ whole genome shotgun (WGS) entry which is preliminary data.</text>
</comment>
<keyword evidence="3" id="KW-1185">Reference proteome</keyword>
<name>A0A937FCH9_9BACT</name>
<accession>A0A937FCH9</accession>
<proteinExistence type="predicted"/>
<evidence type="ECO:0000313" key="2">
    <source>
        <dbReference type="EMBL" id="MBL3657903.1"/>
    </source>
</evidence>
<dbReference type="RefSeq" id="WP_202245686.1">
    <property type="nucleotide sequence ID" value="NZ_JAESIY010000009.1"/>
</dbReference>
<dbReference type="AlphaFoldDB" id="A0A937FCH9"/>